<proteinExistence type="predicted"/>
<dbReference type="RefSeq" id="WP_031265259.1">
    <property type="nucleotide sequence ID" value="NZ_NTGA01000014.1"/>
</dbReference>
<dbReference type="OrthoDB" id="5241763at2"/>
<organism evidence="1 2">
    <name type="scientific">Dietzia natronolimnaea</name>
    <dbReference type="NCBI Taxonomy" id="161920"/>
    <lineage>
        <taxon>Bacteria</taxon>
        <taxon>Bacillati</taxon>
        <taxon>Actinomycetota</taxon>
        <taxon>Actinomycetes</taxon>
        <taxon>Mycobacteriales</taxon>
        <taxon>Dietziaceae</taxon>
        <taxon>Dietzia</taxon>
    </lineage>
</organism>
<dbReference type="Proteomes" id="UP000218810">
    <property type="component" value="Unassembled WGS sequence"/>
</dbReference>
<comment type="caution">
    <text evidence="1">The sequence shown here is derived from an EMBL/GenBank/DDBJ whole genome shotgun (WGS) entry which is preliminary data.</text>
</comment>
<sequence length="252" mass="25592">MTTRAQDPLAPLVSLPGVAEASEAARGALASVHRHPANRRGWPTTAAESVLRGARASAGVEGASVRLDADGDHDEVLAGALRVAGELTGESLDRAVAVWTRSPLQELAHLHLLAASGPGVDAASLGRPRADRGVAERLQGLAELVTGGTSVPAPVLASVVLGELSGMRPFGSADGVVARAAFRLVTVSTGLDPHCLGVPEVTFYRDPAGHRSALEGFLSGTGEGVGSWILHCCRALEAGAREATSIAEAAGS</sequence>
<gene>
    <name evidence="1" type="ORF">CEY15_07970</name>
</gene>
<evidence type="ECO:0000313" key="1">
    <source>
        <dbReference type="EMBL" id="PAY23582.1"/>
    </source>
</evidence>
<keyword evidence="2" id="KW-1185">Reference proteome</keyword>
<protein>
    <submittedName>
        <fullName evidence="1">Oxidoreductase</fullName>
    </submittedName>
</protein>
<reference evidence="2" key="1">
    <citation type="submission" date="2017-09" db="EMBL/GenBank/DDBJ databases">
        <authorList>
            <person name="Zhang Y."/>
            <person name="Huang X."/>
            <person name="Liu J."/>
            <person name="Lu L."/>
            <person name="Peng K."/>
        </authorList>
    </citation>
    <scope>NUCLEOTIDE SEQUENCE [LARGE SCALE GENOMIC DNA]</scope>
    <source>
        <strain evidence="2">S-XJ-1</strain>
    </source>
</reference>
<accession>A0A2A2WQU5</accession>
<name>A0A2A2WQU5_9ACTN</name>
<dbReference type="AlphaFoldDB" id="A0A2A2WQU5"/>
<dbReference type="EMBL" id="NTGA01000014">
    <property type="protein sequence ID" value="PAY23582.1"/>
    <property type="molecule type" value="Genomic_DNA"/>
</dbReference>
<evidence type="ECO:0000313" key="2">
    <source>
        <dbReference type="Proteomes" id="UP000218810"/>
    </source>
</evidence>